<dbReference type="CDD" id="cd11363">
    <property type="entry name" value="RNase_PH_PNPase_1"/>
    <property type="match status" value="1"/>
</dbReference>
<dbReference type="Ensembl" id="ENSSAUT00010058186.1">
    <property type="protein sequence ID" value="ENSSAUP00010055374.1"/>
    <property type="gene ID" value="ENSSAUG00010022480.1"/>
</dbReference>
<keyword evidence="3" id="KW-0963">Cytoplasm</keyword>
<dbReference type="InterPro" id="IPR003029">
    <property type="entry name" value="S1_domain"/>
</dbReference>
<protein>
    <recommendedName>
        <fullName evidence="2">polyribonucleotide nucleotidyltransferase</fullName>
        <ecNumber evidence="2">2.7.7.8</ecNumber>
    </recommendedName>
    <alternativeName>
        <fullName evidence="7">Polynucleotide phosphorylase 1</fullName>
    </alternativeName>
</protein>
<dbReference type="PROSITE" id="PS50084">
    <property type="entry name" value="KH_TYPE_1"/>
    <property type="match status" value="1"/>
</dbReference>
<dbReference type="InterPro" id="IPR004088">
    <property type="entry name" value="KH_dom_type_1"/>
</dbReference>
<dbReference type="Pfam" id="PF00013">
    <property type="entry name" value="KH_1"/>
    <property type="match status" value="1"/>
</dbReference>
<dbReference type="FunFam" id="3.30.1370.10:FF:000044">
    <property type="entry name" value="Polyribonucleotide nucleotidyltransferase 1, mitochondrial"/>
    <property type="match status" value="1"/>
</dbReference>
<dbReference type="Gene3D" id="2.40.50.140">
    <property type="entry name" value="Nucleic acid-binding proteins"/>
    <property type="match status" value="1"/>
</dbReference>
<evidence type="ECO:0000256" key="3">
    <source>
        <dbReference type="ARBA" id="ARBA00022490"/>
    </source>
</evidence>
<dbReference type="Gene3D" id="3.30.1370.10">
    <property type="entry name" value="K Homology domain, type 1"/>
    <property type="match status" value="1"/>
</dbReference>
<gene>
    <name evidence="11" type="primary">PNPT1</name>
</gene>
<evidence type="ECO:0000259" key="10">
    <source>
        <dbReference type="PROSITE" id="PS50126"/>
    </source>
</evidence>
<feature type="region of interest" description="Disordered" evidence="9">
    <location>
        <begin position="709"/>
        <end position="730"/>
    </location>
</feature>
<dbReference type="Pfam" id="PF00575">
    <property type="entry name" value="S1"/>
    <property type="match status" value="1"/>
</dbReference>
<dbReference type="PIRSF" id="PIRSF005499">
    <property type="entry name" value="PNPase"/>
    <property type="match status" value="1"/>
</dbReference>
<dbReference type="InterPro" id="IPR036612">
    <property type="entry name" value="KH_dom_type_1_sf"/>
</dbReference>
<dbReference type="CDD" id="cd11364">
    <property type="entry name" value="RNase_PH_PNPase_2"/>
    <property type="match status" value="1"/>
</dbReference>
<dbReference type="InterPro" id="IPR004087">
    <property type="entry name" value="KH_dom"/>
</dbReference>
<keyword evidence="6 8" id="KW-0694">RNA-binding</keyword>
<dbReference type="SMART" id="SM00316">
    <property type="entry name" value="S1"/>
    <property type="match status" value="1"/>
</dbReference>
<dbReference type="InterPro" id="IPR001247">
    <property type="entry name" value="ExoRNase_PH_dom1"/>
</dbReference>
<keyword evidence="12" id="KW-1185">Reference proteome</keyword>
<dbReference type="GO" id="GO:0000965">
    <property type="term" value="P:mitochondrial RNA 3'-end processing"/>
    <property type="evidence" value="ECO:0007669"/>
    <property type="project" value="TreeGrafter"/>
</dbReference>
<dbReference type="GO" id="GO:0005739">
    <property type="term" value="C:mitochondrion"/>
    <property type="evidence" value="ECO:0007669"/>
    <property type="project" value="TreeGrafter"/>
</dbReference>
<dbReference type="Pfam" id="PF03725">
    <property type="entry name" value="RNase_PH_C"/>
    <property type="match status" value="1"/>
</dbReference>
<dbReference type="PROSITE" id="PS50126">
    <property type="entry name" value="S1"/>
    <property type="match status" value="1"/>
</dbReference>
<dbReference type="PANTHER" id="PTHR11252">
    <property type="entry name" value="POLYRIBONUCLEOTIDE NUCLEOTIDYLTRANSFERASE"/>
    <property type="match status" value="1"/>
</dbReference>
<dbReference type="EC" id="2.7.7.8" evidence="2"/>
<dbReference type="SMART" id="SM00322">
    <property type="entry name" value="KH"/>
    <property type="match status" value="1"/>
</dbReference>
<accession>A0A671XVZ3</accession>
<feature type="compositionally biased region" description="Polar residues" evidence="9">
    <location>
        <begin position="712"/>
        <end position="730"/>
    </location>
</feature>
<sequence>ADIFSSCCQQLILCILPNYKQTSRYFPLQLKLEISSGKFARFADGSAVVQLGETSVMVTAVSKTKPSPSQFMPLVVFTSMQKAAAAGRIPTNYLRRELGTTDNEILTSRLIDRSIRPLFPSGYFYDTQVLCNLLAVDGVNDPAVLAINAASAALALSDIPWNGPIGAVRMGMVDGEMLINPTRSEMSSSSLNLIVAAAPSSQVVMIEASAENVLQQDFCHAVKLGVKHSQQIILAIQQMVRERKVTKRTPIKVFSAPTDMLSSVNSCLPTVEKFPQAEPFEVIESFNTVSKDVFRSLVLNEYKRCDGRELTSLRNISCDVDLFKPLHGSALFQRGQTQVLSSVTFDSLESSIKADPITTALSGIKDKNFMLHYEFPPYATNEIGKMGGINRRELGHGALAEKALRPVIPKDFPFTIRVTAEVLESNGSSSMASACGGSLALMDAGVPISSPVAGVAVGLISKAVPGKPDEIQDYRLLTDILGIEDYLGDMDFKLAGTNKGITALQADVKIPGLPLRVVMEAIQQATVAKREILGIMNKCIASPRGTRKENGPVVENVRVPVSKRARFVGPGGYNLRRLQAQTGVTISQVDEETFSVFAPTPGAMAEAQEFITDICKDDQEQQLEFGAVYSATITEIRDIGVMVKLYPNMSAVLLHNSQLDHKRIKHPSALGLEVGQQIQVKYFGRDPTDGRMRLSRKVLQSPAATLVKTMSEKQSISMGSSNSHTDSTGL</sequence>
<dbReference type="GeneTree" id="ENSGT00390000014001"/>
<dbReference type="GO" id="GO:0004654">
    <property type="term" value="F:polyribonucleotide nucleotidyltransferase activity"/>
    <property type="evidence" value="ECO:0007669"/>
    <property type="project" value="UniProtKB-EC"/>
</dbReference>
<dbReference type="InterPro" id="IPR012162">
    <property type="entry name" value="PNPase"/>
</dbReference>
<evidence type="ECO:0000256" key="9">
    <source>
        <dbReference type="SAM" id="MobiDB-lite"/>
    </source>
</evidence>
<dbReference type="AlphaFoldDB" id="A0A671XVZ3"/>
<dbReference type="FunFam" id="3.30.230.70:FF:000008">
    <property type="entry name" value="polyribonucleotide nucleotidyltransferase 1, mitochondrial"/>
    <property type="match status" value="1"/>
</dbReference>
<dbReference type="SUPFAM" id="SSF54791">
    <property type="entry name" value="Eukaryotic type KH-domain (KH-domain type I)"/>
    <property type="match status" value="1"/>
</dbReference>
<dbReference type="FunFam" id="2.40.50.140:FF:000113">
    <property type="entry name" value="polyribonucleotide nucleotidyltransferase 1, mitochondrial"/>
    <property type="match status" value="1"/>
</dbReference>
<dbReference type="Gene3D" id="3.30.230.70">
    <property type="entry name" value="GHMP Kinase, N-terminal domain"/>
    <property type="match status" value="2"/>
</dbReference>
<evidence type="ECO:0000256" key="5">
    <source>
        <dbReference type="ARBA" id="ARBA00022695"/>
    </source>
</evidence>
<evidence type="ECO:0000256" key="6">
    <source>
        <dbReference type="ARBA" id="ARBA00022884"/>
    </source>
</evidence>
<reference evidence="11" key="3">
    <citation type="submission" date="2025-09" db="UniProtKB">
        <authorList>
            <consortium name="Ensembl"/>
        </authorList>
    </citation>
    <scope>IDENTIFICATION</scope>
</reference>
<reference evidence="11" key="2">
    <citation type="submission" date="2025-08" db="UniProtKB">
        <authorList>
            <consortium name="Ensembl"/>
        </authorList>
    </citation>
    <scope>IDENTIFICATION</scope>
</reference>
<dbReference type="InterPro" id="IPR027408">
    <property type="entry name" value="PNPase/RNase_PH_dom_sf"/>
</dbReference>
<dbReference type="InterPro" id="IPR012340">
    <property type="entry name" value="NA-bd_OB-fold"/>
</dbReference>
<evidence type="ECO:0000256" key="2">
    <source>
        <dbReference type="ARBA" id="ARBA00012416"/>
    </source>
</evidence>
<dbReference type="SUPFAM" id="SSF55666">
    <property type="entry name" value="Ribonuclease PH domain 2-like"/>
    <property type="match status" value="2"/>
</dbReference>
<comment type="similarity">
    <text evidence="1">Belongs to the polyribonucleotide nucleotidyltransferase family.</text>
</comment>
<dbReference type="GO" id="GO:0003723">
    <property type="term" value="F:RNA binding"/>
    <property type="evidence" value="ECO:0007669"/>
    <property type="project" value="UniProtKB-UniRule"/>
</dbReference>
<reference evidence="11" key="1">
    <citation type="submission" date="2021-04" db="EMBL/GenBank/DDBJ databases">
        <authorList>
            <consortium name="Wellcome Sanger Institute Data Sharing"/>
        </authorList>
    </citation>
    <scope>NUCLEOTIDE SEQUENCE [LARGE SCALE GENOMIC DNA]</scope>
</reference>
<dbReference type="FunFam" id="3.30.230.70:FF:000006">
    <property type="entry name" value="polyribonucleotide nucleotidyltransferase 1, mitochondrial"/>
    <property type="match status" value="1"/>
</dbReference>
<evidence type="ECO:0000256" key="8">
    <source>
        <dbReference type="PROSITE-ProRule" id="PRU00117"/>
    </source>
</evidence>
<dbReference type="SUPFAM" id="SSF54211">
    <property type="entry name" value="Ribosomal protein S5 domain 2-like"/>
    <property type="match status" value="2"/>
</dbReference>
<keyword evidence="5" id="KW-0548">Nucleotidyltransferase</keyword>
<evidence type="ECO:0000256" key="7">
    <source>
        <dbReference type="ARBA" id="ARBA00031451"/>
    </source>
</evidence>
<dbReference type="Proteomes" id="UP000472265">
    <property type="component" value="Chromosome 15"/>
</dbReference>
<dbReference type="InterPro" id="IPR020568">
    <property type="entry name" value="Ribosomal_Su5_D2-typ_SF"/>
</dbReference>
<evidence type="ECO:0000256" key="4">
    <source>
        <dbReference type="ARBA" id="ARBA00022679"/>
    </source>
</evidence>
<evidence type="ECO:0000313" key="11">
    <source>
        <dbReference type="Ensembl" id="ENSSAUP00010055374.1"/>
    </source>
</evidence>
<dbReference type="CDD" id="cd09033">
    <property type="entry name" value="KH-I_PNPT1"/>
    <property type="match status" value="1"/>
</dbReference>
<organism evidence="11 12">
    <name type="scientific">Sparus aurata</name>
    <name type="common">Gilthead sea bream</name>
    <dbReference type="NCBI Taxonomy" id="8175"/>
    <lineage>
        <taxon>Eukaryota</taxon>
        <taxon>Metazoa</taxon>
        <taxon>Chordata</taxon>
        <taxon>Craniata</taxon>
        <taxon>Vertebrata</taxon>
        <taxon>Euteleostomi</taxon>
        <taxon>Actinopterygii</taxon>
        <taxon>Neopterygii</taxon>
        <taxon>Teleostei</taxon>
        <taxon>Neoteleostei</taxon>
        <taxon>Acanthomorphata</taxon>
        <taxon>Eupercaria</taxon>
        <taxon>Spariformes</taxon>
        <taxon>Sparidae</taxon>
        <taxon>Sparus</taxon>
    </lineage>
</organism>
<evidence type="ECO:0000256" key="1">
    <source>
        <dbReference type="ARBA" id="ARBA00007404"/>
    </source>
</evidence>
<dbReference type="GO" id="GO:0000175">
    <property type="term" value="F:3'-5'-RNA exonuclease activity"/>
    <property type="evidence" value="ECO:0007669"/>
    <property type="project" value="TreeGrafter"/>
</dbReference>
<proteinExistence type="inferred from homology"/>
<dbReference type="Pfam" id="PF01138">
    <property type="entry name" value="RNase_PH"/>
    <property type="match status" value="2"/>
</dbReference>
<dbReference type="GO" id="GO:0005829">
    <property type="term" value="C:cytosol"/>
    <property type="evidence" value="ECO:0007669"/>
    <property type="project" value="TreeGrafter"/>
</dbReference>
<dbReference type="GO" id="GO:0000958">
    <property type="term" value="P:mitochondrial mRNA catabolic process"/>
    <property type="evidence" value="ECO:0007669"/>
    <property type="project" value="TreeGrafter"/>
</dbReference>
<dbReference type="SUPFAM" id="SSF50249">
    <property type="entry name" value="Nucleic acid-binding proteins"/>
    <property type="match status" value="1"/>
</dbReference>
<dbReference type="InterPro" id="IPR015847">
    <property type="entry name" value="ExoRNase_PH_dom2"/>
</dbReference>
<evidence type="ECO:0000313" key="12">
    <source>
        <dbReference type="Proteomes" id="UP000472265"/>
    </source>
</evidence>
<dbReference type="InterPro" id="IPR036345">
    <property type="entry name" value="ExoRNase_PH_dom2_sf"/>
</dbReference>
<feature type="domain" description="S1 motif" evidence="10">
    <location>
        <begin position="626"/>
        <end position="697"/>
    </location>
</feature>
<name>A0A671XVZ3_SPAAU</name>
<dbReference type="PANTHER" id="PTHR11252:SF0">
    <property type="entry name" value="POLYRIBONUCLEOTIDE NUCLEOTIDYLTRANSFERASE 1, MITOCHONDRIAL"/>
    <property type="match status" value="1"/>
</dbReference>
<keyword evidence="4" id="KW-0808">Transferase</keyword>